<protein>
    <submittedName>
        <fullName evidence="2">Retrovirus-related Pol polyprotein from</fullName>
    </submittedName>
</protein>
<evidence type="ECO:0000259" key="1">
    <source>
        <dbReference type="Pfam" id="PF07727"/>
    </source>
</evidence>
<proteinExistence type="predicted"/>
<sequence length="112" mass="13069">MFSIRVVLGLAASLNLEIEKLDVKTAFLHGNLEEELYMEQPEEFVENDKEDMVCKLRRSFYGLKKRYETGNDANEIGALKEKLGNEFAMKNLSYAKQILGMKITRDRKRYEL</sequence>
<evidence type="ECO:0000313" key="3">
    <source>
        <dbReference type="Proteomes" id="UP000623129"/>
    </source>
</evidence>
<feature type="domain" description="Reverse transcriptase Ty1/copia-type" evidence="1">
    <location>
        <begin position="3"/>
        <end position="65"/>
    </location>
</feature>
<evidence type="ECO:0000313" key="2">
    <source>
        <dbReference type="EMBL" id="KAF3336516.1"/>
    </source>
</evidence>
<reference evidence="2" key="1">
    <citation type="submission" date="2020-01" db="EMBL/GenBank/DDBJ databases">
        <title>Genome sequence of Kobresia littledalei, the first chromosome-level genome in the family Cyperaceae.</title>
        <authorList>
            <person name="Qu G."/>
        </authorList>
    </citation>
    <scope>NUCLEOTIDE SEQUENCE</scope>
    <source>
        <strain evidence="2">C.B.Clarke</strain>
        <tissue evidence="2">Leaf</tissue>
    </source>
</reference>
<name>A0A833RIJ9_9POAL</name>
<keyword evidence="3" id="KW-1185">Reference proteome</keyword>
<dbReference type="OrthoDB" id="661927at2759"/>
<dbReference type="EMBL" id="SWLB01000007">
    <property type="protein sequence ID" value="KAF3336516.1"/>
    <property type="molecule type" value="Genomic_DNA"/>
</dbReference>
<dbReference type="Proteomes" id="UP000623129">
    <property type="component" value="Unassembled WGS sequence"/>
</dbReference>
<dbReference type="Pfam" id="PF07727">
    <property type="entry name" value="RVT_2"/>
    <property type="match status" value="1"/>
</dbReference>
<accession>A0A833RIJ9</accession>
<comment type="caution">
    <text evidence="2">The sequence shown here is derived from an EMBL/GenBank/DDBJ whole genome shotgun (WGS) entry which is preliminary data.</text>
</comment>
<dbReference type="InterPro" id="IPR013103">
    <property type="entry name" value="RVT_2"/>
</dbReference>
<dbReference type="AlphaFoldDB" id="A0A833RIJ9"/>
<organism evidence="2 3">
    <name type="scientific">Carex littledalei</name>
    <dbReference type="NCBI Taxonomy" id="544730"/>
    <lineage>
        <taxon>Eukaryota</taxon>
        <taxon>Viridiplantae</taxon>
        <taxon>Streptophyta</taxon>
        <taxon>Embryophyta</taxon>
        <taxon>Tracheophyta</taxon>
        <taxon>Spermatophyta</taxon>
        <taxon>Magnoliopsida</taxon>
        <taxon>Liliopsida</taxon>
        <taxon>Poales</taxon>
        <taxon>Cyperaceae</taxon>
        <taxon>Cyperoideae</taxon>
        <taxon>Cariceae</taxon>
        <taxon>Carex</taxon>
        <taxon>Carex subgen. Euthyceras</taxon>
    </lineage>
</organism>
<gene>
    <name evidence="2" type="ORF">FCM35_KLT19102</name>
</gene>